<evidence type="ECO:0000259" key="2">
    <source>
        <dbReference type="Pfam" id="PF01261"/>
    </source>
</evidence>
<protein>
    <submittedName>
        <fullName evidence="3">Sugar phosphate isomerase/epimerase</fullName>
    </submittedName>
</protein>
<dbReference type="GO" id="GO:0034015">
    <property type="term" value="F:L-ribulose-5-phosphate 3-epimerase activity"/>
    <property type="evidence" value="ECO:0007669"/>
    <property type="project" value="TreeGrafter"/>
</dbReference>
<evidence type="ECO:0000256" key="1">
    <source>
        <dbReference type="ARBA" id="ARBA00023235"/>
    </source>
</evidence>
<dbReference type="SUPFAM" id="SSF51658">
    <property type="entry name" value="Xylose isomerase-like"/>
    <property type="match status" value="1"/>
</dbReference>
<dbReference type="PANTHER" id="PTHR43489:SF1">
    <property type="entry name" value="L-RIBULOSE-5-PHOSPHATE 3-EPIMERASE SGBU-RELATED"/>
    <property type="match status" value="1"/>
</dbReference>
<dbReference type="InterPro" id="IPR050417">
    <property type="entry name" value="Sugar_Epim/Isomerase"/>
</dbReference>
<gene>
    <name evidence="3" type="ORF">SAMN05444405_10416</name>
</gene>
<proteinExistence type="predicted"/>
<feature type="domain" description="Xylose isomerase-like TIM barrel" evidence="2">
    <location>
        <begin position="61"/>
        <end position="286"/>
    </location>
</feature>
<dbReference type="Gene3D" id="3.20.20.150">
    <property type="entry name" value="Divalent-metal-dependent TIM barrel enzymes"/>
    <property type="match status" value="1"/>
</dbReference>
<dbReference type="STRING" id="1297750.SAMN05444405_10416"/>
<keyword evidence="4" id="KW-1185">Reference proteome</keyword>
<dbReference type="EMBL" id="FQTV01000004">
    <property type="protein sequence ID" value="SHE91913.1"/>
    <property type="molecule type" value="Genomic_DNA"/>
</dbReference>
<evidence type="ECO:0000313" key="4">
    <source>
        <dbReference type="Proteomes" id="UP000184509"/>
    </source>
</evidence>
<dbReference type="InterPro" id="IPR036237">
    <property type="entry name" value="Xyl_isomerase-like_sf"/>
</dbReference>
<dbReference type="InterPro" id="IPR013022">
    <property type="entry name" value="Xyl_isomerase-like_TIM-brl"/>
</dbReference>
<dbReference type="AlphaFoldDB" id="A0A1M4XEV8"/>
<dbReference type="PANTHER" id="PTHR43489">
    <property type="entry name" value="ISOMERASE"/>
    <property type="match status" value="1"/>
</dbReference>
<dbReference type="Pfam" id="PF01261">
    <property type="entry name" value="AP_endonuc_2"/>
    <property type="match status" value="1"/>
</dbReference>
<reference evidence="3 4" key="1">
    <citation type="submission" date="2016-11" db="EMBL/GenBank/DDBJ databases">
        <authorList>
            <person name="Jaros S."/>
            <person name="Januszkiewicz K."/>
            <person name="Wedrychowicz H."/>
        </authorList>
    </citation>
    <scope>NUCLEOTIDE SEQUENCE [LARGE SCALE GENOMIC DNA]</scope>
    <source>
        <strain evidence="3 4">DSM 26991</strain>
    </source>
</reference>
<sequence length="307" mass="35050">MKLINGLIFRRIALFCFVLSLSLSLYSRTGGNMSSAENKKSRYKIAACDWMILKRQKIGSFQLVRELNGDGVEVDMGGLGNRDSFDNKLRQVHFQKLFKEEAAKYNLEIPSIAMSGFYSQSFVKRANYKELTQDCIQTMIAMGAKIAFLPLGVECDLTKNPEIRSELVNRLKVVGNMAQEAGVVIGIETSLDAKGDIKLLKEINSPAIKIYYNFQNPLVAGRNLYKELKKLGKNRICQIHCTDTDDVLLQYNKRLNMNKVKETLDKMGWGGWLVVERSRDKNDPRNVKMNFGMNINYLKQIFQNETF</sequence>
<keyword evidence="1 3" id="KW-0413">Isomerase</keyword>
<name>A0A1M4XEV8_9BACE</name>
<dbReference type="Proteomes" id="UP000184509">
    <property type="component" value="Unassembled WGS sequence"/>
</dbReference>
<organism evidence="3 4">
    <name type="scientific">Bacteroides luti</name>
    <dbReference type="NCBI Taxonomy" id="1297750"/>
    <lineage>
        <taxon>Bacteria</taxon>
        <taxon>Pseudomonadati</taxon>
        <taxon>Bacteroidota</taxon>
        <taxon>Bacteroidia</taxon>
        <taxon>Bacteroidales</taxon>
        <taxon>Bacteroidaceae</taxon>
        <taxon>Bacteroides</taxon>
    </lineage>
</organism>
<accession>A0A1M4XEV8</accession>
<evidence type="ECO:0000313" key="3">
    <source>
        <dbReference type="EMBL" id="SHE91913.1"/>
    </source>
</evidence>
<dbReference type="OrthoDB" id="1411356at2"/>
<dbReference type="GO" id="GO:0019852">
    <property type="term" value="P:L-ascorbic acid metabolic process"/>
    <property type="evidence" value="ECO:0007669"/>
    <property type="project" value="TreeGrafter"/>
</dbReference>